<dbReference type="EMBL" id="QKWP01002092">
    <property type="protein sequence ID" value="RIB04892.1"/>
    <property type="molecule type" value="Genomic_DNA"/>
</dbReference>
<evidence type="ECO:0000313" key="3">
    <source>
        <dbReference type="EMBL" id="RIB04892.1"/>
    </source>
</evidence>
<gene>
    <name evidence="3" type="ORF">C2G38_645383</name>
</gene>
<keyword evidence="4" id="KW-1185">Reference proteome</keyword>
<dbReference type="GO" id="GO:1990404">
    <property type="term" value="F:NAD+-protein mono-ADP-ribosyltransferase activity"/>
    <property type="evidence" value="ECO:0007669"/>
    <property type="project" value="TreeGrafter"/>
</dbReference>
<proteinExistence type="predicted"/>
<dbReference type="Gene3D" id="3.90.228.10">
    <property type="match status" value="1"/>
</dbReference>
<dbReference type="InterPro" id="IPR051712">
    <property type="entry name" value="ARTD-AVP"/>
</dbReference>
<dbReference type="Proteomes" id="UP000266673">
    <property type="component" value="Unassembled WGS sequence"/>
</dbReference>
<name>A0A397U3S2_9GLOM</name>
<dbReference type="PANTHER" id="PTHR45740:SF2">
    <property type="entry name" value="POLY [ADP-RIBOSE] POLYMERASE"/>
    <property type="match status" value="1"/>
</dbReference>
<dbReference type="Gene3D" id="6.20.320.10">
    <property type="match status" value="1"/>
</dbReference>
<accession>A0A397U3S2</accession>
<evidence type="ECO:0000256" key="1">
    <source>
        <dbReference type="RuleBase" id="RU362114"/>
    </source>
</evidence>
<keyword evidence="1" id="KW-0520">NAD</keyword>
<keyword evidence="1" id="KW-0808">Transferase</keyword>
<sequence>MTAGNEQRRFHGTSVSCRIGETGQLCSSNACAVCCIIKNGYKIFETTNFQRYGRGLYFSSISSKSDDYVKNNSGLNYRVMFLNRVIVGKAYKCTNDYTGLLHPPQGYDSVIGVPDSNGSLNYDEVVLYREDSCIPKYLIAYG</sequence>
<evidence type="ECO:0000259" key="2">
    <source>
        <dbReference type="PROSITE" id="PS51059"/>
    </source>
</evidence>
<dbReference type="PANTHER" id="PTHR45740">
    <property type="entry name" value="POLY [ADP-RIBOSE] POLYMERASE"/>
    <property type="match status" value="1"/>
</dbReference>
<dbReference type="PROSITE" id="PS51059">
    <property type="entry name" value="PARP_CATALYTIC"/>
    <property type="match status" value="1"/>
</dbReference>
<dbReference type="STRING" id="44941.A0A397U3S2"/>
<dbReference type="GO" id="GO:0005634">
    <property type="term" value="C:nucleus"/>
    <property type="evidence" value="ECO:0007669"/>
    <property type="project" value="TreeGrafter"/>
</dbReference>
<comment type="caution">
    <text evidence="3">The sequence shown here is derived from an EMBL/GenBank/DDBJ whole genome shotgun (WGS) entry which is preliminary data.</text>
</comment>
<dbReference type="EC" id="2.4.2.-" evidence="1"/>
<organism evidence="3 4">
    <name type="scientific">Gigaspora rosea</name>
    <dbReference type="NCBI Taxonomy" id="44941"/>
    <lineage>
        <taxon>Eukaryota</taxon>
        <taxon>Fungi</taxon>
        <taxon>Fungi incertae sedis</taxon>
        <taxon>Mucoromycota</taxon>
        <taxon>Glomeromycotina</taxon>
        <taxon>Glomeromycetes</taxon>
        <taxon>Diversisporales</taxon>
        <taxon>Gigasporaceae</taxon>
        <taxon>Gigaspora</taxon>
    </lineage>
</organism>
<reference evidence="3 4" key="1">
    <citation type="submission" date="2018-06" db="EMBL/GenBank/DDBJ databases">
        <title>Comparative genomics reveals the genomic features of Rhizophagus irregularis, R. cerebriforme, R. diaphanum and Gigaspora rosea, and their symbiotic lifestyle signature.</title>
        <authorList>
            <person name="Morin E."/>
            <person name="San Clemente H."/>
            <person name="Chen E.C.H."/>
            <person name="De La Providencia I."/>
            <person name="Hainaut M."/>
            <person name="Kuo A."/>
            <person name="Kohler A."/>
            <person name="Murat C."/>
            <person name="Tang N."/>
            <person name="Roy S."/>
            <person name="Loubradou J."/>
            <person name="Henrissat B."/>
            <person name="Grigoriev I.V."/>
            <person name="Corradi N."/>
            <person name="Roux C."/>
            <person name="Martin F.M."/>
        </authorList>
    </citation>
    <scope>NUCLEOTIDE SEQUENCE [LARGE SCALE GENOMIC DNA]</scope>
    <source>
        <strain evidence="3 4">DAOM 194757</strain>
    </source>
</reference>
<dbReference type="AlphaFoldDB" id="A0A397U3S2"/>
<protein>
    <recommendedName>
        <fullName evidence="1">Poly [ADP-ribose] polymerase</fullName>
        <shortName evidence="1">PARP</shortName>
        <ecNumber evidence="1">2.4.2.-</ecNumber>
    </recommendedName>
</protein>
<evidence type="ECO:0000313" key="4">
    <source>
        <dbReference type="Proteomes" id="UP000266673"/>
    </source>
</evidence>
<dbReference type="OrthoDB" id="9514740at2759"/>
<dbReference type="Pfam" id="PF00644">
    <property type="entry name" value="PARP"/>
    <property type="match status" value="1"/>
</dbReference>
<dbReference type="SUPFAM" id="SSF56399">
    <property type="entry name" value="ADP-ribosylation"/>
    <property type="match status" value="1"/>
</dbReference>
<dbReference type="GO" id="GO:0003950">
    <property type="term" value="F:NAD+ poly-ADP-ribosyltransferase activity"/>
    <property type="evidence" value="ECO:0007669"/>
    <property type="project" value="UniProtKB-UniRule"/>
</dbReference>
<feature type="domain" description="PARP catalytic" evidence="2">
    <location>
        <begin position="1"/>
        <end position="142"/>
    </location>
</feature>
<dbReference type="InterPro" id="IPR012317">
    <property type="entry name" value="Poly(ADP-ribose)pol_cat_dom"/>
</dbReference>
<keyword evidence="1" id="KW-0328">Glycosyltransferase</keyword>